<dbReference type="InterPro" id="IPR006059">
    <property type="entry name" value="SBP"/>
</dbReference>
<gene>
    <name evidence="1" type="ORF">CO178_01465</name>
</gene>
<reference evidence="2" key="1">
    <citation type="submission" date="2017-09" db="EMBL/GenBank/DDBJ databases">
        <title>Depth-based differentiation of microbial function through sediment-hosted aquifers and enrichment of novel symbionts in the deep terrestrial subsurface.</title>
        <authorList>
            <person name="Probst A.J."/>
            <person name="Ladd B."/>
            <person name="Jarett J.K."/>
            <person name="Geller-Mcgrath D.E."/>
            <person name="Sieber C.M.K."/>
            <person name="Emerson J.B."/>
            <person name="Anantharaman K."/>
            <person name="Thomas B.C."/>
            <person name="Malmstrom R."/>
            <person name="Stieglmeier M."/>
            <person name="Klingl A."/>
            <person name="Woyke T."/>
            <person name="Ryan C.M."/>
            <person name="Banfield J.F."/>
        </authorList>
    </citation>
    <scope>NUCLEOTIDE SEQUENCE [LARGE SCALE GENOMIC DNA]</scope>
</reference>
<dbReference type="InterPro" id="IPR050490">
    <property type="entry name" value="Bact_solute-bd_prot1"/>
</dbReference>
<evidence type="ECO:0000313" key="1">
    <source>
        <dbReference type="EMBL" id="PJA40837.1"/>
    </source>
</evidence>
<protein>
    <recommendedName>
        <fullName evidence="3">Sugar ABC transporter substrate-binding protein</fullName>
    </recommendedName>
</protein>
<proteinExistence type="predicted"/>
<evidence type="ECO:0008006" key="3">
    <source>
        <dbReference type="Google" id="ProtNLM"/>
    </source>
</evidence>
<dbReference type="EMBL" id="PFWY01000069">
    <property type="protein sequence ID" value="PJA40837.1"/>
    <property type="molecule type" value="Genomic_DNA"/>
</dbReference>
<dbReference type="Gene3D" id="3.40.190.10">
    <property type="entry name" value="Periplasmic binding protein-like II"/>
    <property type="match status" value="1"/>
</dbReference>
<feature type="non-terminal residue" evidence="1">
    <location>
        <position position="1"/>
    </location>
</feature>
<name>A0A2M7X3W7_UNCKA</name>
<accession>A0A2M7X3W7</accession>
<sequence>DEYQKLNPNIKINYSQKNFDDNLSRYKSTLYLRLKDGSGPEIFKIHSTWTPMFLQQLSIAVGDISDIISYRKRFYPVVEDQCVTTSAQVYCVPLMYDGLTLLYNKNMFDAEGLKPPSTWEEVRIAALKLVRYENGQISRGGIAIGTGQNVSNSSDILGLMLNQSGVEIPDALDTDAAAIALSYYRNFAIKDKVWNSTTQNSILAFATEKTAMAFATSDQIRKILEINPTLQFISAPVPQLPNLSGGTTNNEWATFWVEAVNADIPEDKQKASWEFINWMSKPEQQAKLFVEKSKLQKFGNIYSDKTLEDNLFGSKYLKAILDGAPNAKTSIIADNVGNDEYSSIIKSAIDSPAESSAALKVAKAELLKLN</sequence>
<dbReference type="PANTHER" id="PTHR43649">
    <property type="entry name" value="ARABINOSE-BINDING PROTEIN-RELATED"/>
    <property type="match status" value="1"/>
</dbReference>
<dbReference type="Proteomes" id="UP000230683">
    <property type="component" value="Unassembled WGS sequence"/>
</dbReference>
<comment type="caution">
    <text evidence="1">The sequence shown here is derived from an EMBL/GenBank/DDBJ whole genome shotgun (WGS) entry which is preliminary data.</text>
</comment>
<organism evidence="1 2">
    <name type="scientific">candidate division WWE3 bacterium CG_4_9_14_3_um_filter_34_6</name>
    <dbReference type="NCBI Taxonomy" id="1975079"/>
    <lineage>
        <taxon>Bacteria</taxon>
        <taxon>Katanobacteria</taxon>
    </lineage>
</organism>
<dbReference type="AlphaFoldDB" id="A0A2M7X3W7"/>
<dbReference type="SUPFAM" id="SSF53850">
    <property type="entry name" value="Periplasmic binding protein-like II"/>
    <property type="match status" value="1"/>
</dbReference>
<evidence type="ECO:0000313" key="2">
    <source>
        <dbReference type="Proteomes" id="UP000230683"/>
    </source>
</evidence>
<dbReference type="Pfam" id="PF01547">
    <property type="entry name" value="SBP_bac_1"/>
    <property type="match status" value="1"/>
</dbReference>
<dbReference type="PANTHER" id="PTHR43649:SF12">
    <property type="entry name" value="DIACETYLCHITOBIOSE BINDING PROTEIN DASA"/>
    <property type="match status" value="1"/>
</dbReference>